<dbReference type="AlphaFoldDB" id="X0TGG9"/>
<dbReference type="EMBL" id="BARS01010325">
    <property type="protein sequence ID" value="GAF92309.1"/>
    <property type="molecule type" value="Genomic_DNA"/>
</dbReference>
<name>X0TGG9_9ZZZZ</name>
<sequence>MTLYFTIMEASCGGVTYETLEKMAYDKVSYLSRAARGFRIRQQLEFIYNLGLGFHGEQKGENTVWQLQEEMRVILLEAPKTDVDALKKAKKKFTKKKDK</sequence>
<organism evidence="1">
    <name type="scientific">marine sediment metagenome</name>
    <dbReference type="NCBI Taxonomy" id="412755"/>
    <lineage>
        <taxon>unclassified sequences</taxon>
        <taxon>metagenomes</taxon>
        <taxon>ecological metagenomes</taxon>
    </lineage>
</organism>
<accession>X0TGG9</accession>
<evidence type="ECO:0000313" key="1">
    <source>
        <dbReference type="EMBL" id="GAF92309.1"/>
    </source>
</evidence>
<protein>
    <submittedName>
        <fullName evidence="1">Uncharacterized protein</fullName>
    </submittedName>
</protein>
<proteinExistence type="predicted"/>
<gene>
    <name evidence="1" type="ORF">S01H1_19176</name>
</gene>
<comment type="caution">
    <text evidence="1">The sequence shown here is derived from an EMBL/GenBank/DDBJ whole genome shotgun (WGS) entry which is preliminary data.</text>
</comment>
<reference evidence="1" key="1">
    <citation type="journal article" date="2014" name="Front. Microbiol.">
        <title>High frequency of phylogenetically diverse reductive dehalogenase-homologous genes in deep subseafloor sedimentary metagenomes.</title>
        <authorList>
            <person name="Kawai M."/>
            <person name="Futagami T."/>
            <person name="Toyoda A."/>
            <person name="Takaki Y."/>
            <person name="Nishi S."/>
            <person name="Hori S."/>
            <person name="Arai W."/>
            <person name="Tsubouchi T."/>
            <person name="Morono Y."/>
            <person name="Uchiyama I."/>
            <person name="Ito T."/>
            <person name="Fujiyama A."/>
            <person name="Inagaki F."/>
            <person name="Takami H."/>
        </authorList>
    </citation>
    <scope>NUCLEOTIDE SEQUENCE</scope>
    <source>
        <strain evidence="1">Expedition CK06-06</strain>
    </source>
</reference>